<dbReference type="Proteomes" id="UP001423409">
    <property type="component" value="Unassembled WGS sequence"/>
</dbReference>
<gene>
    <name evidence="5" type="ORF">Dcae01_00143</name>
</gene>
<dbReference type="RefSeq" id="WP_345440503.1">
    <property type="nucleotide sequence ID" value="NZ_BAABQU010000001.1"/>
</dbReference>
<evidence type="ECO:0000256" key="2">
    <source>
        <dbReference type="ARBA" id="ARBA00022692"/>
    </source>
</evidence>
<keyword evidence="2" id="KW-0812">Transmembrane</keyword>
<evidence type="ECO:0000313" key="5">
    <source>
        <dbReference type="EMBL" id="GAA5438654.1"/>
    </source>
</evidence>
<evidence type="ECO:0000256" key="4">
    <source>
        <dbReference type="ARBA" id="ARBA00023136"/>
    </source>
</evidence>
<sequence>MTQPSPPARDLWRTLRLTLPDLWRAQPLVTAGLFLSGAAQGALPAVTILIGKWTVDGVSGLLAGQSVNLTALAGAWAGVALLSQVTATVTQVMQGVAADHYTLYVNQRLMRRMTELYGLRLNGLQSLFNPSGCEWERNGFRTWSRQSGEVPDCWRNKRNPYYRVWTCWRTRSSTTTSRCCRTARVTGR</sequence>
<accession>A0ABP9U745</accession>
<protein>
    <recommendedName>
        <fullName evidence="7">ABC transmembrane type-1 domain-containing protein</fullName>
    </recommendedName>
</protein>
<dbReference type="Gene3D" id="1.20.1560.10">
    <property type="entry name" value="ABC transporter type 1, transmembrane domain"/>
    <property type="match status" value="1"/>
</dbReference>
<comment type="subcellular location">
    <subcellularLocation>
        <location evidence="1">Cell membrane</location>
        <topology evidence="1">Multi-pass membrane protein</topology>
    </subcellularLocation>
</comment>
<proteinExistence type="predicted"/>
<evidence type="ECO:0000256" key="1">
    <source>
        <dbReference type="ARBA" id="ARBA00004651"/>
    </source>
</evidence>
<name>A0ABP9U745_9DEIO</name>
<dbReference type="InterPro" id="IPR036640">
    <property type="entry name" value="ABC1_TM_sf"/>
</dbReference>
<evidence type="ECO:0000313" key="6">
    <source>
        <dbReference type="Proteomes" id="UP001423409"/>
    </source>
</evidence>
<comment type="caution">
    <text evidence="5">The sequence shown here is derived from an EMBL/GenBank/DDBJ whole genome shotgun (WGS) entry which is preliminary data.</text>
</comment>
<keyword evidence="3" id="KW-1133">Transmembrane helix</keyword>
<reference evidence="5 6" key="1">
    <citation type="submission" date="2024-02" db="EMBL/GenBank/DDBJ databases">
        <title>Deinococcus caeni NBRC 101312.</title>
        <authorList>
            <person name="Ichikawa N."/>
            <person name="Katano-Makiyama Y."/>
            <person name="Hidaka K."/>
        </authorList>
    </citation>
    <scope>NUCLEOTIDE SEQUENCE [LARGE SCALE GENOMIC DNA]</scope>
    <source>
        <strain evidence="5 6">NBRC 101312</strain>
    </source>
</reference>
<keyword evidence="4" id="KW-0472">Membrane</keyword>
<keyword evidence="6" id="KW-1185">Reference proteome</keyword>
<organism evidence="5 6">
    <name type="scientific">Deinococcus caeni</name>
    <dbReference type="NCBI Taxonomy" id="569127"/>
    <lineage>
        <taxon>Bacteria</taxon>
        <taxon>Thermotogati</taxon>
        <taxon>Deinococcota</taxon>
        <taxon>Deinococci</taxon>
        <taxon>Deinococcales</taxon>
        <taxon>Deinococcaceae</taxon>
        <taxon>Deinococcus</taxon>
    </lineage>
</organism>
<evidence type="ECO:0000256" key="3">
    <source>
        <dbReference type="ARBA" id="ARBA00022989"/>
    </source>
</evidence>
<evidence type="ECO:0008006" key="7">
    <source>
        <dbReference type="Google" id="ProtNLM"/>
    </source>
</evidence>
<dbReference type="EMBL" id="BAABQU010000001">
    <property type="protein sequence ID" value="GAA5438654.1"/>
    <property type="molecule type" value="Genomic_DNA"/>
</dbReference>